<dbReference type="InterPro" id="IPR052961">
    <property type="entry name" value="Oxido-Kinase-like_Enzymes"/>
</dbReference>
<accession>A0AA36FVY4</accession>
<dbReference type="PANTHER" id="PTHR23020">
    <property type="entry name" value="UNCHARACTERIZED NUCLEAR HORMONE RECEPTOR-RELATED"/>
    <property type="match status" value="1"/>
</dbReference>
<reference evidence="2" key="1">
    <citation type="submission" date="2023-06" db="EMBL/GenBank/DDBJ databases">
        <authorList>
            <person name="Delattre M."/>
        </authorList>
    </citation>
    <scope>NUCLEOTIDE SEQUENCE</scope>
    <source>
        <strain evidence="2">AF72</strain>
    </source>
</reference>
<gene>
    <name evidence="2" type="ORF">MSPICULIGERA_LOCUS7689</name>
</gene>
<proteinExistence type="predicted"/>
<dbReference type="SUPFAM" id="SSF56112">
    <property type="entry name" value="Protein kinase-like (PK-like)"/>
    <property type="match status" value="1"/>
</dbReference>
<comment type="caution">
    <text evidence="2">The sequence shown here is derived from an EMBL/GenBank/DDBJ whole genome shotgun (WGS) entry which is preliminary data.</text>
</comment>
<evidence type="ECO:0000313" key="2">
    <source>
        <dbReference type="EMBL" id="CAJ0569200.1"/>
    </source>
</evidence>
<sequence length="396" mass="44794">MTTLWGDLTWELLESDFQAAYKTTARLGPGKLAEIKEESGGFTSQVVFVTLDWIGEAAAELPGKAVLKIVSSQTLKDIKNLTVEGSTDDAELDVPAMLNNNELNFYRHWHKWGLGDLPVVKFLAGRDVEADSAIGYIALEYKEGMTARFLYNTIPEESFIQFLKVMARVHGVTLANQSFASDFPSNVRKLLNSKYVTYASTASHLEKVLEQYPEAAEKVNNMKEYAKIYSDYDREQAIRKKTCPIELLAHGDTSLANVLWQKHGENGLDLTALHDWQTCHVGNPFMDLSRLMALSLAPELLQNRRNDYLHIYYDEFKTHAGEATPWKNGDEVVDAFEQIFPLEMVSVTSLLVPFVPLMLRTCPAAEKEAAKVELFEKLRGVIELCDEFIRKWNLTQ</sequence>
<name>A0AA36FVY4_9BILA</name>
<dbReference type="Proteomes" id="UP001177023">
    <property type="component" value="Unassembled WGS sequence"/>
</dbReference>
<dbReference type="AlphaFoldDB" id="A0AA36FVY4"/>
<dbReference type="InterPro" id="IPR015897">
    <property type="entry name" value="CHK_kinase-like"/>
</dbReference>
<feature type="domain" description="CHK kinase-like" evidence="1">
    <location>
        <begin position="136"/>
        <end position="322"/>
    </location>
</feature>
<dbReference type="PANTHER" id="PTHR23020:SF41">
    <property type="entry name" value="AMINOGLYCOSIDE PHOSPHOTRANSFERASE DOMAIN-CONTAINING PROTEIN"/>
    <property type="match status" value="1"/>
</dbReference>
<dbReference type="SMART" id="SM00587">
    <property type="entry name" value="CHK"/>
    <property type="match status" value="1"/>
</dbReference>
<organism evidence="2 3">
    <name type="scientific">Mesorhabditis spiculigera</name>
    <dbReference type="NCBI Taxonomy" id="96644"/>
    <lineage>
        <taxon>Eukaryota</taxon>
        <taxon>Metazoa</taxon>
        <taxon>Ecdysozoa</taxon>
        <taxon>Nematoda</taxon>
        <taxon>Chromadorea</taxon>
        <taxon>Rhabditida</taxon>
        <taxon>Rhabditina</taxon>
        <taxon>Rhabditomorpha</taxon>
        <taxon>Rhabditoidea</taxon>
        <taxon>Rhabditidae</taxon>
        <taxon>Mesorhabditinae</taxon>
        <taxon>Mesorhabditis</taxon>
    </lineage>
</organism>
<keyword evidence="3" id="KW-1185">Reference proteome</keyword>
<dbReference type="InterPro" id="IPR011009">
    <property type="entry name" value="Kinase-like_dom_sf"/>
</dbReference>
<evidence type="ECO:0000313" key="3">
    <source>
        <dbReference type="Proteomes" id="UP001177023"/>
    </source>
</evidence>
<evidence type="ECO:0000259" key="1">
    <source>
        <dbReference type="SMART" id="SM00587"/>
    </source>
</evidence>
<dbReference type="InterPro" id="IPR012877">
    <property type="entry name" value="Dhs-27"/>
</dbReference>
<dbReference type="Pfam" id="PF07914">
    <property type="entry name" value="DUF1679"/>
    <property type="match status" value="1"/>
</dbReference>
<dbReference type="Gene3D" id="3.90.1200.10">
    <property type="match status" value="1"/>
</dbReference>
<dbReference type="EMBL" id="CATQJA010001970">
    <property type="protein sequence ID" value="CAJ0569200.1"/>
    <property type="molecule type" value="Genomic_DNA"/>
</dbReference>
<feature type="non-terminal residue" evidence="2">
    <location>
        <position position="1"/>
    </location>
</feature>
<protein>
    <recommendedName>
        <fullName evidence="1">CHK kinase-like domain-containing protein</fullName>
    </recommendedName>
</protein>